<name>A0A9P4MIE1_9PEZI</name>
<dbReference type="OrthoDB" id="408631at2759"/>
<feature type="domain" description="Carboxylesterase type B" evidence="4">
    <location>
        <begin position="121"/>
        <end position="601"/>
    </location>
</feature>
<comment type="similarity">
    <text evidence="1">Belongs to the type-B carboxylesterase/lipase family.</text>
</comment>
<proteinExistence type="inferred from homology"/>
<dbReference type="PROSITE" id="PS00941">
    <property type="entry name" value="CARBOXYLESTERASE_B_2"/>
    <property type="match status" value="1"/>
</dbReference>
<evidence type="ECO:0000259" key="4">
    <source>
        <dbReference type="Pfam" id="PF00135"/>
    </source>
</evidence>
<protein>
    <submittedName>
        <fullName evidence="5">Alpha/beta-hydrolase</fullName>
    </submittedName>
</protein>
<keyword evidence="3" id="KW-0812">Transmembrane</keyword>
<feature type="transmembrane region" description="Helical" evidence="3">
    <location>
        <begin position="86"/>
        <end position="107"/>
    </location>
</feature>
<keyword evidence="3" id="KW-1133">Transmembrane helix</keyword>
<evidence type="ECO:0000313" key="6">
    <source>
        <dbReference type="Proteomes" id="UP000799439"/>
    </source>
</evidence>
<dbReference type="InterPro" id="IPR002018">
    <property type="entry name" value="CarbesteraseB"/>
</dbReference>
<evidence type="ECO:0000256" key="2">
    <source>
        <dbReference type="ARBA" id="ARBA00022801"/>
    </source>
</evidence>
<dbReference type="Pfam" id="PF00135">
    <property type="entry name" value="COesterase"/>
    <property type="match status" value="1"/>
</dbReference>
<dbReference type="Proteomes" id="UP000799439">
    <property type="component" value="Unassembled WGS sequence"/>
</dbReference>
<organism evidence="5 6">
    <name type="scientific">Myriangium duriaei CBS 260.36</name>
    <dbReference type="NCBI Taxonomy" id="1168546"/>
    <lineage>
        <taxon>Eukaryota</taxon>
        <taxon>Fungi</taxon>
        <taxon>Dikarya</taxon>
        <taxon>Ascomycota</taxon>
        <taxon>Pezizomycotina</taxon>
        <taxon>Dothideomycetes</taxon>
        <taxon>Dothideomycetidae</taxon>
        <taxon>Myriangiales</taxon>
        <taxon>Myriangiaceae</taxon>
        <taxon>Myriangium</taxon>
    </lineage>
</organism>
<keyword evidence="3" id="KW-0472">Membrane</keyword>
<dbReference type="PANTHER" id="PTHR43918">
    <property type="entry name" value="ACETYLCHOLINESTERASE"/>
    <property type="match status" value="1"/>
</dbReference>
<dbReference type="Gene3D" id="3.40.50.1820">
    <property type="entry name" value="alpha/beta hydrolase"/>
    <property type="match status" value="1"/>
</dbReference>
<sequence length="624" mass="69069">MSKRKVKSLLDLPSNGVYLRVFMDDMVVVDVHQSSSDRLRLHYPVSGRVANHGQAGWSENPQVQILVTQEPQTQQTCPNRRCGKRAIAFALAIFTTVVLLFTLPITLERSHKKQVRPIGTTVQLDYGTYSGNPISAEVNSFLGMRFAAPPTGERRWRAPAPPEAFEGIQNATHMGSDCKVDEDCLFVNVYAPSSATENSKLPVWFYIQGGGYAGLCCNNNNTQVVATGNIIVVSINYRVGAFGFLASEQLRNDDDLNIGLLDQRAALGWTRKNIHKWGGNPDHIIIHGASAGAGSVAHHLVAYGGRNDDLFIGAAAQSPYIVPELPVADLEWQFKRYVSDAHCNHTDDVMSCLRSQDLRVLQAANTNQPFPGRQNSSSRAWGPVIDGDFLQDHVLNLFEQGKFIDVPMMIGDEPYEATMLAPNATTPEEVEDFFNQNDPTLNSTQLQSIVDWYPQGGISTIDHANYYGVINQAYSEATFICPGMAISQAMSNRSASVWNYNFNVSTTDSWSRGLGAWHTIDGGAIFGPYAYGIPLPDPAIAYQTYNAKFVDYMMNYYLSFVKTLSPNTLKHADAPNWGSFIENGIRQRLNLESSNTGMMNVTRSLADTCAFWRGLQRSSDLEWS</sequence>
<dbReference type="EMBL" id="ML996088">
    <property type="protein sequence ID" value="KAF2150929.1"/>
    <property type="molecule type" value="Genomic_DNA"/>
</dbReference>
<dbReference type="AlphaFoldDB" id="A0A9P4MIE1"/>
<keyword evidence="6" id="KW-1185">Reference proteome</keyword>
<evidence type="ECO:0000313" key="5">
    <source>
        <dbReference type="EMBL" id="KAF2150929.1"/>
    </source>
</evidence>
<reference evidence="5" key="1">
    <citation type="journal article" date="2020" name="Stud. Mycol.">
        <title>101 Dothideomycetes genomes: a test case for predicting lifestyles and emergence of pathogens.</title>
        <authorList>
            <person name="Haridas S."/>
            <person name="Albert R."/>
            <person name="Binder M."/>
            <person name="Bloem J."/>
            <person name="Labutti K."/>
            <person name="Salamov A."/>
            <person name="Andreopoulos B."/>
            <person name="Baker S."/>
            <person name="Barry K."/>
            <person name="Bills G."/>
            <person name="Bluhm B."/>
            <person name="Cannon C."/>
            <person name="Castanera R."/>
            <person name="Culley D."/>
            <person name="Daum C."/>
            <person name="Ezra D."/>
            <person name="Gonzalez J."/>
            <person name="Henrissat B."/>
            <person name="Kuo A."/>
            <person name="Liang C."/>
            <person name="Lipzen A."/>
            <person name="Lutzoni F."/>
            <person name="Magnuson J."/>
            <person name="Mondo S."/>
            <person name="Nolan M."/>
            <person name="Ohm R."/>
            <person name="Pangilinan J."/>
            <person name="Park H.-J."/>
            <person name="Ramirez L."/>
            <person name="Alfaro M."/>
            <person name="Sun H."/>
            <person name="Tritt A."/>
            <person name="Yoshinaga Y."/>
            <person name="Zwiers L.-H."/>
            <person name="Turgeon B."/>
            <person name="Goodwin S."/>
            <person name="Spatafora J."/>
            <person name="Crous P."/>
            <person name="Grigoriev I."/>
        </authorList>
    </citation>
    <scope>NUCLEOTIDE SEQUENCE</scope>
    <source>
        <strain evidence="5">CBS 260.36</strain>
    </source>
</reference>
<evidence type="ECO:0000256" key="3">
    <source>
        <dbReference type="SAM" id="Phobius"/>
    </source>
</evidence>
<keyword evidence="2" id="KW-0378">Hydrolase</keyword>
<dbReference type="PANTHER" id="PTHR43918:SF4">
    <property type="entry name" value="CARBOXYLIC ESTER HYDROLASE"/>
    <property type="match status" value="1"/>
</dbReference>
<dbReference type="GO" id="GO:0052689">
    <property type="term" value="F:carboxylic ester hydrolase activity"/>
    <property type="evidence" value="ECO:0007669"/>
    <property type="project" value="TreeGrafter"/>
</dbReference>
<accession>A0A9P4MIE1</accession>
<dbReference type="InterPro" id="IPR019819">
    <property type="entry name" value="Carboxylesterase_B_CS"/>
</dbReference>
<dbReference type="InterPro" id="IPR050654">
    <property type="entry name" value="AChE-related_enzymes"/>
</dbReference>
<gene>
    <name evidence="5" type="ORF">K461DRAFT_279713</name>
</gene>
<comment type="caution">
    <text evidence="5">The sequence shown here is derived from an EMBL/GenBank/DDBJ whole genome shotgun (WGS) entry which is preliminary data.</text>
</comment>
<dbReference type="InterPro" id="IPR029058">
    <property type="entry name" value="AB_hydrolase_fold"/>
</dbReference>
<evidence type="ECO:0000256" key="1">
    <source>
        <dbReference type="ARBA" id="ARBA00005964"/>
    </source>
</evidence>
<dbReference type="SUPFAM" id="SSF53474">
    <property type="entry name" value="alpha/beta-Hydrolases"/>
    <property type="match status" value="1"/>
</dbReference>